<reference evidence="1" key="1">
    <citation type="submission" date="2022-03" db="EMBL/GenBank/DDBJ databases">
        <title>Draft genome sequence of Aduncisulcus paluster, a free-living microaerophilic Fornicata.</title>
        <authorList>
            <person name="Yuyama I."/>
            <person name="Kume K."/>
            <person name="Tamura T."/>
            <person name="Inagaki Y."/>
            <person name="Hashimoto T."/>
        </authorList>
    </citation>
    <scope>NUCLEOTIDE SEQUENCE</scope>
    <source>
        <strain evidence="1">NY0171</strain>
    </source>
</reference>
<accession>A0ABQ5KDA5</accession>
<gene>
    <name evidence="1" type="ORF">ADUPG1_005539</name>
</gene>
<feature type="non-terminal residue" evidence="1">
    <location>
        <position position="153"/>
    </location>
</feature>
<proteinExistence type="predicted"/>
<dbReference type="EMBL" id="BQXS01008862">
    <property type="protein sequence ID" value="GKT30543.1"/>
    <property type="molecule type" value="Genomic_DNA"/>
</dbReference>
<evidence type="ECO:0000313" key="2">
    <source>
        <dbReference type="Proteomes" id="UP001057375"/>
    </source>
</evidence>
<feature type="non-terminal residue" evidence="1">
    <location>
        <position position="1"/>
    </location>
</feature>
<dbReference type="Proteomes" id="UP001057375">
    <property type="component" value="Unassembled WGS sequence"/>
</dbReference>
<sequence>KKKRGTPLLNKQTSSLSQISDSSVTSARGFSQQSQALLQGMIYGLEFPSSIPFLSCVVSLCFVRFFRRWWLERVRETLQHQLKTTADIHSGSIVFIPDSDELEECGNWIDELRQNIDLEEIRQIEEWRRLRDQEIRRNQHKEMKEEAKRQKEE</sequence>
<evidence type="ECO:0000313" key="1">
    <source>
        <dbReference type="EMBL" id="GKT30543.1"/>
    </source>
</evidence>
<protein>
    <submittedName>
        <fullName evidence="1">Uncharacterized protein</fullName>
    </submittedName>
</protein>
<name>A0ABQ5KDA5_9EUKA</name>
<organism evidence="1 2">
    <name type="scientific">Aduncisulcus paluster</name>
    <dbReference type="NCBI Taxonomy" id="2918883"/>
    <lineage>
        <taxon>Eukaryota</taxon>
        <taxon>Metamonada</taxon>
        <taxon>Carpediemonas-like organisms</taxon>
        <taxon>Aduncisulcus</taxon>
    </lineage>
</organism>
<keyword evidence="2" id="KW-1185">Reference proteome</keyword>
<comment type="caution">
    <text evidence="1">The sequence shown here is derived from an EMBL/GenBank/DDBJ whole genome shotgun (WGS) entry which is preliminary data.</text>
</comment>